<proteinExistence type="predicted"/>
<dbReference type="SUPFAM" id="SSF49503">
    <property type="entry name" value="Cupredoxins"/>
    <property type="match status" value="1"/>
</dbReference>
<evidence type="ECO:0000256" key="1">
    <source>
        <dbReference type="SAM" id="SignalP"/>
    </source>
</evidence>
<sequence>MNGRWQGVLLLLAALAPGAGRAEPVQARLDADGVQRVEVVGGNYFFRPDHIVVRVGLPVELVVRKEPGLTPHSLVIWSPRMGLDVDEMLGRREKPIRFTPTATGQTPFYCREKLAFFPSHQERGMAGILEVVE</sequence>
<keyword evidence="3" id="KW-1185">Reference proteome</keyword>
<name>A0A291HQ43_9GAMM</name>
<dbReference type="AlphaFoldDB" id="A0A291HQ43"/>
<gene>
    <name evidence="2" type="ORF">AN401_10745</name>
</gene>
<dbReference type="RefSeq" id="WP_096779366.1">
    <property type="nucleotide sequence ID" value="NZ_CP012621.1"/>
</dbReference>
<accession>A0A291HQ43</accession>
<dbReference type="Proteomes" id="UP000217763">
    <property type="component" value="Chromosome"/>
</dbReference>
<evidence type="ECO:0008006" key="4">
    <source>
        <dbReference type="Google" id="ProtNLM"/>
    </source>
</evidence>
<organism evidence="2 3">
    <name type="scientific">Zobellella denitrificans</name>
    <dbReference type="NCBI Taxonomy" id="347534"/>
    <lineage>
        <taxon>Bacteria</taxon>
        <taxon>Pseudomonadati</taxon>
        <taxon>Pseudomonadota</taxon>
        <taxon>Gammaproteobacteria</taxon>
        <taxon>Aeromonadales</taxon>
        <taxon>Aeromonadaceae</taxon>
        <taxon>Zobellella</taxon>
    </lineage>
</organism>
<dbReference type="KEGG" id="zdf:AN401_10745"/>
<reference evidence="3" key="1">
    <citation type="submission" date="2015-09" db="EMBL/GenBank/DDBJ databases">
        <authorList>
            <person name="Shao Z."/>
            <person name="Wang L."/>
        </authorList>
    </citation>
    <scope>NUCLEOTIDE SEQUENCE [LARGE SCALE GENOMIC DNA]</scope>
    <source>
        <strain evidence="3">F13-1</strain>
    </source>
</reference>
<feature type="chain" id="PRO_5012041693" description="Quinol oxidase" evidence="1">
    <location>
        <begin position="23"/>
        <end position="133"/>
    </location>
</feature>
<dbReference type="EMBL" id="CP012621">
    <property type="protein sequence ID" value="ATG74277.1"/>
    <property type="molecule type" value="Genomic_DNA"/>
</dbReference>
<evidence type="ECO:0000313" key="3">
    <source>
        <dbReference type="Proteomes" id="UP000217763"/>
    </source>
</evidence>
<keyword evidence="1" id="KW-0732">Signal</keyword>
<protein>
    <recommendedName>
        <fullName evidence="4">Quinol oxidase</fullName>
    </recommendedName>
</protein>
<dbReference type="InterPro" id="IPR008972">
    <property type="entry name" value="Cupredoxin"/>
</dbReference>
<feature type="signal peptide" evidence="1">
    <location>
        <begin position="1"/>
        <end position="22"/>
    </location>
</feature>
<dbReference type="Gene3D" id="2.60.40.420">
    <property type="entry name" value="Cupredoxins - blue copper proteins"/>
    <property type="match status" value="1"/>
</dbReference>
<evidence type="ECO:0000313" key="2">
    <source>
        <dbReference type="EMBL" id="ATG74277.1"/>
    </source>
</evidence>